<feature type="compositionally biased region" description="Low complexity" evidence="1">
    <location>
        <begin position="188"/>
        <end position="203"/>
    </location>
</feature>
<proteinExistence type="predicted"/>
<dbReference type="EMBL" id="KI925458">
    <property type="protein sequence ID" value="ETW82025.1"/>
    <property type="molecule type" value="Genomic_DNA"/>
</dbReference>
<evidence type="ECO:0000313" key="3">
    <source>
        <dbReference type="Proteomes" id="UP000030671"/>
    </source>
</evidence>
<dbReference type="AlphaFoldDB" id="W4K9J7"/>
<dbReference type="RefSeq" id="XP_009546604.1">
    <property type="nucleotide sequence ID" value="XM_009548309.1"/>
</dbReference>
<feature type="compositionally biased region" description="Basic and acidic residues" evidence="1">
    <location>
        <begin position="565"/>
        <end position="578"/>
    </location>
</feature>
<feature type="compositionally biased region" description="Basic and acidic residues" evidence="1">
    <location>
        <begin position="255"/>
        <end position="268"/>
    </location>
</feature>
<dbReference type="KEGG" id="hir:HETIRDRAFT_427222"/>
<dbReference type="InParanoid" id="W4K9J7"/>
<feature type="region of interest" description="Disordered" evidence="1">
    <location>
        <begin position="161"/>
        <end position="306"/>
    </location>
</feature>
<dbReference type="HOGENOM" id="CLU_427024_0_0_1"/>
<name>W4K9J7_HETIT</name>
<feature type="compositionally biased region" description="Low complexity" evidence="1">
    <location>
        <begin position="163"/>
        <end position="180"/>
    </location>
</feature>
<feature type="region of interest" description="Disordered" evidence="1">
    <location>
        <begin position="559"/>
        <end position="583"/>
    </location>
</feature>
<reference evidence="2 3" key="1">
    <citation type="journal article" date="2012" name="New Phytol.">
        <title>Insight into trade-off between wood decay and parasitism from the genome of a fungal forest pathogen.</title>
        <authorList>
            <person name="Olson A."/>
            <person name="Aerts A."/>
            <person name="Asiegbu F."/>
            <person name="Belbahri L."/>
            <person name="Bouzid O."/>
            <person name="Broberg A."/>
            <person name="Canback B."/>
            <person name="Coutinho P.M."/>
            <person name="Cullen D."/>
            <person name="Dalman K."/>
            <person name="Deflorio G."/>
            <person name="van Diepen L.T."/>
            <person name="Dunand C."/>
            <person name="Duplessis S."/>
            <person name="Durling M."/>
            <person name="Gonthier P."/>
            <person name="Grimwood J."/>
            <person name="Fossdal C.G."/>
            <person name="Hansson D."/>
            <person name="Henrissat B."/>
            <person name="Hietala A."/>
            <person name="Himmelstrand K."/>
            <person name="Hoffmeister D."/>
            <person name="Hogberg N."/>
            <person name="James T.Y."/>
            <person name="Karlsson M."/>
            <person name="Kohler A."/>
            <person name="Kues U."/>
            <person name="Lee Y.H."/>
            <person name="Lin Y.C."/>
            <person name="Lind M."/>
            <person name="Lindquist E."/>
            <person name="Lombard V."/>
            <person name="Lucas S."/>
            <person name="Lunden K."/>
            <person name="Morin E."/>
            <person name="Murat C."/>
            <person name="Park J."/>
            <person name="Raffaello T."/>
            <person name="Rouze P."/>
            <person name="Salamov A."/>
            <person name="Schmutz J."/>
            <person name="Solheim H."/>
            <person name="Stahlberg J."/>
            <person name="Velez H."/>
            <person name="de Vries R.P."/>
            <person name="Wiebenga A."/>
            <person name="Woodward S."/>
            <person name="Yakovlev I."/>
            <person name="Garbelotto M."/>
            <person name="Martin F."/>
            <person name="Grigoriev I.V."/>
            <person name="Stenlid J."/>
        </authorList>
    </citation>
    <scope>NUCLEOTIDE SEQUENCE [LARGE SCALE GENOMIC DNA]</scope>
    <source>
        <strain evidence="2 3">TC 32-1</strain>
    </source>
</reference>
<sequence length="641" mass="68380">MGWLSELRTGEGWECFLYAMLLKTEERKEEKRARKRGPAALDEERQGMLGAGGVMWENAKVQKMKTERRDDYIGLLLLSVLAVHELNYAKLDESTNARGKEDETQRGKTSPWPAGRAVEREGIALLAVFSSCAGHECKRGAPYLPCARPCARLRGCRLRPRNTSARSQSASVSASIASSLPLPPPPRTSATRTGAGAAAGSSRVAPHIALRPATQDPCEGEGEGEGEGERDVDVDAPDAGWRNARVRRSAAGDGDGEHDGEGDGKDCRAASSAWGEERVKGARDSSPKGGEGVGARLECASRPDERPIDSWSRARRAWVREVFRAAVADGTGVGGDGAREEGIGNAPNRLAPATPAAATAFFARAAPIPKEKYPPPAPTSRSSGLAGEWELGYAGGDMSKRRSAGSYGCTGDARGTGIGKARGGGIGMDSEVARGRVARVGRVRVGFLGAGYGLLMLRVEAGAAWELGGPRRCGCGRRGAPGSAKVGEARTSIFRWRARAQIEMAGSGSRIWQSERIGPRGAHEAVDMHADPAGMDEATEADEAGMLWMASWMHCPNWETSSTPNKKEKSQGLGRCDEQFPDVAGNNGQARAIRWRRVGRPRASLLAPPNGLKRTFAMPELDTGWTLILSDKRVNYTSGMP</sequence>
<gene>
    <name evidence="2" type="ORF">HETIRDRAFT_427222</name>
</gene>
<dbReference type="Proteomes" id="UP000030671">
    <property type="component" value="Unassembled WGS sequence"/>
</dbReference>
<evidence type="ECO:0000313" key="2">
    <source>
        <dbReference type="EMBL" id="ETW82025.1"/>
    </source>
</evidence>
<accession>W4K9J7</accession>
<organism evidence="2 3">
    <name type="scientific">Heterobasidion irregulare (strain TC 32-1)</name>
    <dbReference type="NCBI Taxonomy" id="747525"/>
    <lineage>
        <taxon>Eukaryota</taxon>
        <taxon>Fungi</taxon>
        <taxon>Dikarya</taxon>
        <taxon>Basidiomycota</taxon>
        <taxon>Agaricomycotina</taxon>
        <taxon>Agaricomycetes</taxon>
        <taxon>Russulales</taxon>
        <taxon>Bondarzewiaceae</taxon>
        <taxon>Heterobasidion</taxon>
        <taxon>Heterobasidion annosum species complex</taxon>
    </lineage>
</organism>
<keyword evidence="3" id="KW-1185">Reference proteome</keyword>
<feature type="compositionally biased region" description="Basic and acidic residues" evidence="1">
    <location>
        <begin position="275"/>
        <end position="286"/>
    </location>
</feature>
<evidence type="ECO:0000256" key="1">
    <source>
        <dbReference type="SAM" id="MobiDB-lite"/>
    </source>
</evidence>
<dbReference type="GeneID" id="20674186"/>
<protein>
    <submittedName>
        <fullName evidence="2">Uncharacterized protein</fullName>
    </submittedName>
</protein>